<proteinExistence type="predicted"/>
<keyword evidence="2" id="KW-1133">Transmembrane helix</keyword>
<keyword evidence="2" id="KW-0812">Transmembrane</keyword>
<dbReference type="Proteomes" id="UP001320420">
    <property type="component" value="Unassembled WGS sequence"/>
</dbReference>
<feature type="region of interest" description="Disordered" evidence="1">
    <location>
        <begin position="57"/>
        <end position="94"/>
    </location>
</feature>
<reference evidence="4 5" key="1">
    <citation type="submission" date="2024-02" db="EMBL/GenBank/DDBJ databases">
        <title>De novo assembly and annotation of 12 fungi associated with fruit tree decline syndrome in Ontario, Canada.</title>
        <authorList>
            <person name="Sulman M."/>
            <person name="Ellouze W."/>
            <person name="Ilyukhin E."/>
        </authorList>
    </citation>
    <scope>NUCLEOTIDE SEQUENCE [LARGE SCALE GENOMIC DNA]</scope>
    <source>
        <strain evidence="4 5">M11/M66-122</strain>
    </source>
</reference>
<dbReference type="InterPro" id="IPR029069">
    <property type="entry name" value="HotDog_dom_sf"/>
</dbReference>
<keyword evidence="5" id="KW-1185">Reference proteome</keyword>
<dbReference type="EMBL" id="JAKJXP020000006">
    <property type="protein sequence ID" value="KAK7756506.1"/>
    <property type="molecule type" value="Genomic_DNA"/>
</dbReference>
<dbReference type="InterPro" id="IPR006683">
    <property type="entry name" value="Thioestr_dom"/>
</dbReference>
<comment type="caution">
    <text evidence="4">The sequence shown here is derived from an EMBL/GenBank/DDBJ whole genome shotgun (WGS) entry which is preliminary data.</text>
</comment>
<gene>
    <name evidence="4" type="ORF">SLS62_001340</name>
</gene>
<dbReference type="CDD" id="cd03443">
    <property type="entry name" value="PaaI_thioesterase"/>
    <property type="match status" value="1"/>
</dbReference>
<dbReference type="AlphaFoldDB" id="A0AAN9UZ06"/>
<organism evidence="4 5">
    <name type="scientific">Diatrype stigma</name>
    <dbReference type="NCBI Taxonomy" id="117547"/>
    <lineage>
        <taxon>Eukaryota</taxon>
        <taxon>Fungi</taxon>
        <taxon>Dikarya</taxon>
        <taxon>Ascomycota</taxon>
        <taxon>Pezizomycotina</taxon>
        <taxon>Sordariomycetes</taxon>
        <taxon>Xylariomycetidae</taxon>
        <taxon>Xylariales</taxon>
        <taxon>Diatrypaceae</taxon>
        <taxon>Diatrype</taxon>
    </lineage>
</organism>
<name>A0AAN9UZ06_9PEZI</name>
<dbReference type="Pfam" id="PF03061">
    <property type="entry name" value="4HBT"/>
    <property type="match status" value="1"/>
</dbReference>
<dbReference type="InterPro" id="IPR052061">
    <property type="entry name" value="PTE-AB_protein"/>
</dbReference>
<evidence type="ECO:0000256" key="2">
    <source>
        <dbReference type="SAM" id="Phobius"/>
    </source>
</evidence>
<dbReference type="PANTHER" id="PTHR47260:SF1">
    <property type="entry name" value="UPF0644 PROTEIN PB2B4.06"/>
    <property type="match status" value="1"/>
</dbReference>
<evidence type="ECO:0000313" key="4">
    <source>
        <dbReference type="EMBL" id="KAK7756506.1"/>
    </source>
</evidence>
<feature type="transmembrane region" description="Helical" evidence="2">
    <location>
        <begin position="99"/>
        <end position="120"/>
    </location>
</feature>
<dbReference type="Gene3D" id="3.10.129.10">
    <property type="entry name" value="Hotdog Thioesterase"/>
    <property type="match status" value="1"/>
</dbReference>
<keyword evidence="2" id="KW-0472">Membrane</keyword>
<evidence type="ECO:0000259" key="3">
    <source>
        <dbReference type="Pfam" id="PF03061"/>
    </source>
</evidence>
<evidence type="ECO:0000313" key="5">
    <source>
        <dbReference type="Proteomes" id="UP001320420"/>
    </source>
</evidence>
<dbReference type="PANTHER" id="PTHR47260">
    <property type="entry name" value="UPF0644 PROTEIN PB2B4.06"/>
    <property type="match status" value="1"/>
</dbReference>
<protein>
    <recommendedName>
        <fullName evidence="3">Thioesterase domain-containing protein</fullName>
    </recommendedName>
</protein>
<feature type="domain" description="Thioesterase" evidence="3">
    <location>
        <begin position="230"/>
        <end position="285"/>
    </location>
</feature>
<dbReference type="SUPFAM" id="SSF54637">
    <property type="entry name" value="Thioesterase/thiol ester dehydrase-isomerase"/>
    <property type="match status" value="1"/>
</dbReference>
<accession>A0AAN9UZ06</accession>
<evidence type="ECO:0000256" key="1">
    <source>
        <dbReference type="SAM" id="MobiDB-lite"/>
    </source>
</evidence>
<sequence length="337" mass="36411">MLRSRIPQKLCRRQPMSHPVPAARLYAPLPPRFTASLPIRLPTQPCRLLSTSPQCFRKAPLESAPPPPPSSDQQTTAIPPQKPRPTPGSERPPWRRRGVLYAAAFLMLGTILGSVFRVTVSPPDLAEPGSAEDRALLGIIRRKAEALPLVRELSEDPAWDSWDAYSVLPDADAGAGAEGEGQQRRRDQRLTSGALAGSRGLAYQRVFRRADTGECATVVYFGGGTAGWPGLVHGGALATVLDESLGRCAILRFPARTGVTARLELAYRAPTRAESFYVVRARPVESDVGGKKKSDADRKLWVEGSVETLDGSRVLVDARALFVVPKGVKLAPLAVGF</sequence>